<evidence type="ECO:0000313" key="1">
    <source>
        <dbReference type="EMBL" id="NKE68869.1"/>
    </source>
</evidence>
<dbReference type="Proteomes" id="UP000521868">
    <property type="component" value="Unassembled WGS sequence"/>
</dbReference>
<name>A0A7X6DKQ4_9BURK</name>
<dbReference type="InterPro" id="IPR001753">
    <property type="entry name" value="Enoyl-CoA_hydra/iso"/>
</dbReference>
<keyword evidence="2" id="KW-1185">Reference proteome</keyword>
<dbReference type="AlphaFoldDB" id="A0A7X6DKQ4"/>
<sequence length="255" mass="26808">MLNLEIEGALAVLTLKRAPANAINLEWLDAFEACLKRLEGEEAVAVLHLRSSERVFCAGADLHLLSASLASDAGVEAMMRVVGRMQQAYARLARLSQVTVAEIGGAALGGGLELCLACDLRIMADEATVGLPESRLGLLPGAGGTQRLTLIAGSAVASRLILGAETVKGQEARNLGLVQWSVSAHDLPQRAADLAASLARLPAAALAACKRCIAAAAPANQEGFRTEVAETRDLYRNESTRALIAEFLRARSSKN</sequence>
<dbReference type="GO" id="GO:0016853">
    <property type="term" value="F:isomerase activity"/>
    <property type="evidence" value="ECO:0007669"/>
    <property type="project" value="UniProtKB-KW"/>
</dbReference>
<dbReference type="GO" id="GO:0006635">
    <property type="term" value="P:fatty acid beta-oxidation"/>
    <property type="evidence" value="ECO:0007669"/>
    <property type="project" value="TreeGrafter"/>
</dbReference>
<dbReference type="PANTHER" id="PTHR11941:SF54">
    <property type="entry name" value="ENOYL-COA HYDRATASE, MITOCHONDRIAL"/>
    <property type="match status" value="1"/>
</dbReference>
<reference evidence="1 2" key="1">
    <citation type="journal article" date="2020" name="Nature">
        <title>Bacterial chemolithoautotrophy via manganese oxidation.</title>
        <authorList>
            <person name="Yu H."/>
            <person name="Leadbetter J.R."/>
        </authorList>
    </citation>
    <scope>NUCLEOTIDE SEQUENCE [LARGE SCALE GENOMIC DNA]</scope>
    <source>
        <strain evidence="1 2">RBP-1</strain>
    </source>
</reference>
<proteinExistence type="predicted"/>
<dbReference type="EMBL" id="VTOX01000013">
    <property type="protein sequence ID" value="NKE68869.1"/>
    <property type="molecule type" value="Genomic_DNA"/>
</dbReference>
<dbReference type="InterPro" id="IPR029045">
    <property type="entry name" value="ClpP/crotonase-like_dom_sf"/>
</dbReference>
<gene>
    <name evidence="1" type="ORF">RAMLITH_23900</name>
</gene>
<dbReference type="Gene3D" id="3.90.226.10">
    <property type="entry name" value="2-enoyl-CoA Hydratase, Chain A, domain 1"/>
    <property type="match status" value="1"/>
</dbReference>
<protein>
    <submittedName>
        <fullName evidence="1">Enoyl-CoA hydratase/isomerase family protein</fullName>
    </submittedName>
</protein>
<dbReference type="CDD" id="cd06558">
    <property type="entry name" value="crotonase-like"/>
    <property type="match status" value="1"/>
</dbReference>
<dbReference type="SUPFAM" id="SSF52096">
    <property type="entry name" value="ClpP/crotonase"/>
    <property type="match status" value="1"/>
</dbReference>
<comment type="caution">
    <text evidence="1">The sequence shown here is derived from an EMBL/GenBank/DDBJ whole genome shotgun (WGS) entry which is preliminary data.</text>
</comment>
<evidence type="ECO:0000313" key="2">
    <source>
        <dbReference type="Proteomes" id="UP000521868"/>
    </source>
</evidence>
<keyword evidence="1" id="KW-0413">Isomerase</keyword>
<organism evidence="1 2">
    <name type="scientific">Ramlibacter lithotrophicus</name>
    <dbReference type="NCBI Taxonomy" id="2606681"/>
    <lineage>
        <taxon>Bacteria</taxon>
        <taxon>Pseudomonadati</taxon>
        <taxon>Pseudomonadota</taxon>
        <taxon>Betaproteobacteria</taxon>
        <taxon>Burkholderiales</taxon>
        <taxon>Comamonadaceae</taxon>
        <taxon>Ramlibacter</taxon>
    </lineage>
</organism>
<dbReference type="Pfam" id="PF00378">
    <property type="entry name" value="ECH_1"/>
    <property type="match status" value="1"/>
</dbReference>
<dbReference type="RefSeq" id="WP_168110007.1">
    <property type="nucleotide sequence ID" value="NZ_VTOX01000013.1"/>
</dbReference>
<accession>A0A7X6DKQ4</accession>
<dbReference type="PANTHER" id="PTHR11941">
    <property type="entry name" value="ENOYL-COA HYDRATASE-RELATED"/>
    <property type="match status" value="1"/>
</dbReference>